<dbReference type="HOGENOM" id="CLU_015702_2_0_7"/>
<organism evidence="6 7">
    <name type="scientific">Pseudodesulfovibrio aespoeensis (strain ATCC 700646 / DSM 10631 / Aspo-2)</name>
    <name type="common">Desulfovibrio aespoeensis</name>
    <dbReference type="NCBI Taxonomy" id="643562"/>
    <lineage>
        <taxon>Bacteria</taxon>
        <taxon>Pseudomonadati</taxon>
        <taxon>Thermodesulfobacteriota</taxon>
        <taxon>Desulfovibrionia</taxon>
        <taxon>Desulfovibrionales</taxon>
        <taxon>Desulfovibrionaceae</taxon>
    </lineage>
</organism>
<evidence type="ECO:0000313" key="7">
    <source>
        <dbReference type="Proteomes" id="UP000002191"/>
    </source>
</evidence>
<evidence type="ECO:0000259" key="3">
    <source>
        <dbReference type="PROSITE" id="PS50883"/>
    </source>
</evidence>
<dbReference type="GO" id="GO:0071111">
    <property type="term" value="F:cyclic-guanylate-specific phosphodiesterase activity"/>
    <property type="evidence" value="ECO:0007669"/>
    <property type="project" value="InterPro"/>
</dbReference>
<dbReference type="CDD" id="cd01949">
    <property type="entry name" value="GGDEF"/>
    <property type="match status" value="1"/>
</dbReference>
<dbReference type="InterPro" id="IPR001633">
    <property type="entry name" value="EAL_dom"/>
</dbReference>
<evidence type="ECO:0000256" key="1">
    <source>
        <dbReference type="PROSITE-ProRule" id="PRU00703"/>
    </source>
</evidence>
<name>E6VW19_PSEA9</name>
<dbReference type="EMBL" id="CP002431">
    <property type="protein sequence ID" value="ADU62464.1"/>
    <property type="molecule type" value="Genomic_DNA"/>
</dbReference>
<proteinExistence type="predicted"/>
<dbReference type="PROSITE" id="PS50887">
    <property type="entry name" value="GGDEF"/>
    <property type="match status" value="1"/>
</dbReference>
<dbReference type="PROSITE" id="PS50883">
    <property type="entry name" value="EAL"/>
    <property type="match status" value="1"/>
</dbReference>
<dbReference type="Pfam" id="PF00990">
    <property type="entry name" value="GGDEF"/>
    <property type="match status" value="1"/>
</dbReference>
<gene>
    <name evidence="6" type="ordered locus">Daes_1450</name>
</gene>
<keyword evidence="1" id="KW-0129">CBS domain</keyword>
<sequence length="773" mass="86038">MPYSLLSRFMFNKNYNAQEAEMNYDLSGFSKTGNHHPAQCGFTLVLIAIKDYFILNEMYGQGFIQQLEHELKEAIASTAHENNDCRHMEAISVGPGQVSFIVPRTNAPADIAYEYKLKAQNGLKRTMFNHTGIGIDLGMGFATLEVGSSMPDATGSLGDGDDPIRFESALDEARRILRTPLDMQGLSIANTYNDILAKSLISTHYQPILDFKSGSILGWEALSRGPEGSSFRSPVILFETAEQFGRLFALERLCRESAIRNAGPLRKGQKLFLNIHPKTMADPEFTPGKTLELMEQAGLVPDDIVFEITERHSVQDFDLFYRTLDHYRSQGFCVAVDDAGAGYAGLTLIAQLQPEYIKLDKLLIDKIHKDPVKRALVETTVTFADKIGSRIIAEGIETKAQTLCLKDIGVHCGQGYFLARPAFPKPELTKECLDIQSVSDISARNITCSLPIGDLAHPPHSVPADYLVADAQEFFKNNSRFSSIIVTDDDIPRGLVMEYHLNRQLSSQYGIALYYRRPIEAVMDATPLTVELDTPVEQAARQAMKREHLKAYDDIIITRKGRLYGIVSVQNLLNAMAKIQVEMAKGTNPLTGLPGNVAIEKEVESRIAQKRKFSIIYADLDNFKVYNDTYGFKNGDGVLKLAADIMSWAARKHAGQEAQVCHIGGDDFVLITAPEPVEKICRSIHRCFGRLINRCYCPEDRARGWIKARGRDGQERNYPLVSISLGVIEICGQCSLMEIGERAAHVKKFAKSRPGNSVAMDRRPPLGSEEAKR</sequence>
<dbReference type="RefSeq" id="WP_013514394.1">
    <property type="nucleotide sequence ID" value="NC_014844.1"/>
</dbReference>
<feature type="domain" description="GGDEF" evidence="4">
    <location>
        <begin position="611"/>
        <end position="763"/>
    </location>
</feature>
<dbReference type="PANTHER" id="PTHR33121:SF76">
    <property type="entry name" value="SIGNALING PROTEIN"/>
    <property type="match status" value="1"/>
</dbReference>
<evidence type="ECO:0000259" key="5">
    <source>
        <dbReference type="PROSITE" id="PS51371"/>
    </source>
</evidence>
<dbReference type="InterPro" id="IPR046342">
    <property type="entry name" value="CBS_dom_sf"/>
</dbReference>
<feature type="domain" description="EAL" evidence="3">
    <location>
        <begin position="185"/>
        <end position="435"/>
    </location>
</feature>
<dbReference type="Pfam" id="PF00571">
    <property type="entry name" value="CBS"/>
    <property type="match status" value="1"/>
</dbReference>
<dbReference type="CDD" id="cd04598">
    <property type="entry name" value="CBS_pair_GGDEF_EAL"/>
    <property type="match status" value="1"/>
</dbReference>
<dbReference type="SUPFAM" id="SSF55073">
    <property type="entry name" value="Nucleotide cyclase"/>
    <property type="match status" value="1"/>
</dbReference>
<evidence type="ECO:0000256" key="2">
    <source>
        <dbReference type="SAM" id="MobiDB-lite"/>
    </source>
</evidence>
<dbReference type="AlphaFoldDB" id="E6VW19"/>
<dbReference type="Gene3D" id="3.30.70.270">
    <property type="match status" value="1"/>
</dbReference>
<dbReference type="InterPro" id="IPR000644">
    <property type="entry name" value="CBS_dom"/>
</dbReference>
<dbReference type="eggNOG" id="COG2199">
    <property type="taxonomic scope" value="Bacteria"/>
</dbReference>
<evidence type="ECO:0000259" key="4">
    <source>
        <dbReference type="PROSITE" id="PS50887"/>
    </source>
</evidence>
<keyword evidence="7" id="KW-1185">Reference proteome</keyword>
<dbReference type="Proteomes" id="UP000002191">
    <property type="component" value="Chromosome"/>
</dbReference>
<reference evidence="6 7" key="2">
    <citation type="journal article" date="2014" name="Genome Announc.">
        <title>Complete Genome Sequence of the Subsurface, Mesophilic Sulfate-Reducing Bacterium Desulfovibrio aespoeensis Aspo-2.</title>
        <authorList>
            <person name="Pedersen K."/>
            <person name="Bengtsson A."/>
            <person name="Edlund J."/>
            <person name="Rabe L."/>
            <person name="Hazen T."/>
            <person name="Chakraborty R."/>
            <person name="Goodwin L."/>
            <person name="Shapiro N."/>
        </authorList>
    </citation>
    <scope>NUCLEOTIDE SEQUENCE [LARGE SCALE GENOMIC DNA]</scope>
    <source>
        <strain evidence="7">ATCC 700646 / DSM 10631 / Aspo-2</strain>
    </source>
</reference>
<dbReference type="Gene3D" id="3.10.580.10">
    <property type="entry name" value="CBS-domain"/>
    <property type="match status" value="1"/>
</dbReference>
<dbReference type="InterPro" id="IPR035919">
    <property type="entry name" value="EAL_sf"/>
</dbReference>
<dbReference type="STRING" id="643562.Daes_1450"/>
<dbReference type="SUPFAM" id="SSF54631">
    <property type="entry name" value="CBS-domain pair"/>
    <property type="match status" value="1"/>
</dbReference>
<protein>
    <submittedName>
        <fullName evidence="6">Diguanylate cyclase</fullName>
    </submittedName>
</protein>
<dbReference type="SMART" id="SM00052">
    <property type="entry name" value="EAL"/>
    <property type="match status" value="1"/>
</dbReference>
<dbReference type="PROSITE" id="PS51371">
    <property type="entry name" value="CBS"/>
    <property type="match status" value="1"/>
</dbReference>
<dbReference type="InterPro" id="IPR050706">
    <property type="entry name" value="Cyclic-di-GMP_PDE-like"/>
</dbReference>
<dbReference type="Gene3D" id="3.20.20.450">
    <property type="entry name" value="EAL domain"/>
    <property type="match status" value="1"/>
</dbReference>
<feature type="domain" description="CBS" evidence="5">
    <location>
        <begin position="523"/>
        <end position="583"/>
    </location>
</feature>
<dbReference type="eggNOG" id="COG2200">
    <property type="taxonomic scope" value="Bacteria"/>
</dbReference>
<dbReference type="InterPro" id="IPR029787">
    <property type="entry name" value="Nucleotide_cyclase"/>
</dbReference>
<feature type="compositionally biased region" description="Basic and acidic residues" evidence="2">
    <location>
        <begin position="760"/>
        <end position="773"/>
    </location>
</feature>
<dbReference type="SMART" id="SM00267">
    <property type="entry name" value="GGDEF"/>
    <property type="match status" value="1"/>
</dbReference>
<dbReference type="SUPFAM" id="SSF141868">
    <property type="entry name" value="EAL domain-like"/>
    <property type="match status" value="1"/>
</dbReference>
<dbReference type="KEGG" id="das:Daes_1450"/>
<dbReference type="Pfam" id="PF00563">
    <property type="entry name" value="EAL"/>
    <property type="match status" value="1"/>
</dbReference>
<accession>E6VW19</accession>
<feature type="region of interest" description="Disordered" evidence="2">
    <location>
        <begin position="753"/>
        <end position="773"/>
    </location>
</feature>
<dbReference type="InterPro" id="IPR000160">
    <property type="entry name" value="GGDEF_dom"/>
</dbReference>
<dbReference type="eggNOG" id="COG0517">
    <property type="taxonomic scope" value="Bacteria"/>
</dbReference>
<dbReference type="CDD" id="cd01948">
    <property type="entry name" value="EAL"/>
    <property type="match status" value="1"/>
</dbReference>
<dbReference type="PANTHER" id="PTHR33121">
    <property type="entry name" value="CYCLIC DI-GMP PHOSPHODIESTERASE PDEF"/>
    <property type="match status" value="1"/>
</dbReference>
<dbReference type="NCBIfam" id="TIGR00254">
    <property type="entry name" value="GGDEF"/>
    <property type="match status" value="1"/>
</dbReference>
<evidence type="ECO:0000313" key="6">
    <source>
        <dbReference type="EMBL" id="ADU62464.1"/>
    </source>
</evidence>
<dbReference type="InterPro" id="IPR043128">
    <property type="entry name" value="Rev_trsase/Diguanyl_cyclase"/>
</dbReference>
<reference evidence="7" key="1">
    <citation type="submission" date="2010-12" db="EMBL/GenBank/DDBJ databases">
        <title>Complete sequence of Desulfovibrio aespoeensis Aspo-2.</title>
        <authorList>
            <consortium name="US DOE Joint Genome Institute"/>
            <person name="Lucas S."/>
            <person name="Copeland A."/>
            <person name="Lapidus A."/>
            <person name="Cheng J.-F."/>
            <person name="Goodwin L."/>
            <person name="Pitluck S."/>
            <person name="Chertkov O."/>
            <person name="Misra M."/>
            <person name="Detter J.C."/>
            <person name="Han C."/>
            <person name="Tapia R."/>
            <person name="Land M."/>
            <person name="Hauser L."/>
            <person name="Kyrpides N."/>
            <person name="Ivanova N."/>
            <person name="Ovchinnikova G."/>
            <person name="Pedersen K."/>
            <person name="Jagevall S."/>
            <person name="Hazen T."/>
            <person name="Woyke T."/>
        </authorList>
    </citation>
    <scope>NUCLEOTIDE SEQUENCE [LARGE SCALE GENOMIC DNA]</scope>
    <source>
        <strain evidence="7">ATCC 700646 / DSM 10631 / Aspo-2</strain>
    </source>
</reference>